<dbReference type="EMBL" id="JACJVJ010000002">
    <property type="protein sequence ID" value="MBC2778717.1"/>
    <property type="molecule type" value="Genomic_DNA"/>
</dbReference>
<evidence type="ECO:0000313" key="3">
    <source>
        <dbReference type="Proteomes" id="UP000564378"/>
    </source>
</evidence>
<dbReference type="RefSeq" id="WP_185801951.1">
    <property type="nucleotide sequence ID" value="NZ_JACJVJ010000002.1"/>
</dbReference>
<proteinExistence type="predicted"/>
<name>A0A842I1F0_9SPHN</name>
<dbReference type="AlphaFoldDB" id="A0A842I1F0"/>
<keyword evidence="3" id="KW-1185">Reference proteome</keyword>
<keyword evidence="1" id="KW-0472">Membrane</keyword>
<gene>
    <name evidence="2" type="ORF">H6P80_13920</name>
</gene>
<feature type="transmembrane region" description="Helical" evidence="1">
    <location>
        <begin position="39"/>
        <end position="61"/>
    </location>
</feature>
<feature type="transmembrane region" description="Helical" evidence="1">
    <location>
        <begin position="159"/>
        <end position="177"/>
    </location>
</feature>
<feature type="transmembrane region" description="Helical" evidence="1">
    <location>
        <begin position="108"/>
        <end position="128"/>
    </location>
</feature>
<evidence type="ECO:0000313" key="2">
    <source>
        <dbReference type="EMBL" id="MBC2778717.1"/>
    </source>
</evidence>
<keyword evidence="1" id="KW-1133">Transmembrane helix</keyword>
<organism evidence="2 3">
    <name type="scientific">Parasphingopyxis marina</name>
    <dbReference type="NCBI Taxonomy" id="2761622"/>
    <lineage>
        <taxon>Bacteria</taxon>
        <taxon>Pseudomonadati</taxon>
        <taxon>Pseudomonadota</taxon>
        <taxon>Alphaproteobacteria</taxon>
        <taxon>Sphingomonadales</taxon>
        <taxon>Sphingomonadaceae</taxon>
        <taxon>Parasphingopyxis</taxon>
    </lineage>
</organism>
<comment type="caution">
    <text evidence="2">The sequence shown here is derived from an EMBL/GenBank/DDBJ whole genome shotgun (WGS) entry which is preliminary data.</text>
</comment>
<reference evidence="2 3" key="1">
    <citation type="submission" date="2020-08" db="EMBL/GenBank/DDBJ databases">
        <title>Draft genome sequence of Parasphingopyxis sp. GrpM-11.</title>
        <authorList>
            <person name="Oh J."/>
            <person name="Roh D.-H."/>
        </authorList>
    </citation>
    <scope>NUCLEOTIDE SEQUENCE [LARGE SCALE GENOMIC DNA]</scope>
    <source>
        <strain evidence="2 3">GrpM-11</strain>
    </source>
</reference>
<evidence type="ECO:0008006" key="4">
    <source>
        <dbReference type="Google" id="ProtNLM"/>
    </source>
</evidence>
<protein>
    <recommendedName>
        <fullName evidence="4">Membrane protein YqaA, SNARE-associated domain</fullName>
    </recommendedName>
</protein>
<accession>A0A842I1F0</accession>
<keyword evidence="1" id="KW-0812">Transmembrane</keyword>
<evidence type="ECO:0000256" key="1">
    <source>
        <dbReference type="SAM" id="Phobius"/>
    </source>
</evidence>
<sequence length="181" mass="18993">MIAGFAIVALWAFAEAILWFIVADVPISYLAVRYGWKTATVAALIAALAAVPGGIFLYCWAQHDGAGVAALLEALPAIDAAMIAEAERAYRAEGFAAMLAGSFGGMPYKLYALAAGNAGSPLLGFALASFAARVPRFLIIGIGTAIAGRIAARWLSLRGRLAVLGLSWALFYTWYFATMPG</sequence>
<dbReference type="Proteomes" id="UP000564378">
    <property type="component" value="Unassembled WGS sequence"/>
</dbReference>